<gene>
    <name evidence="2" type="primary">LOC113398088</name>
</gene>
<name>A0ABM4AU13_VANTA</name>
<accession>A0ABM4AU13</accession>
<protein>
    <submittedName>
        <fullName evidence="2">Uncharacterized protein LOC113398088</fullName>
    </submittedName>
</protein>
<sequence length="163" mass="19730">MNLLYWGHSNLSYFEIDENQVRIPTKIYDEYKKKKKIKKSPKRTIQRIIKKGKNRSRKIYVKPITRRPTVTAENVDLMDSGYTHYEDVTTGSTKKKPRKNPRIARYPMPFHKLQQRKDLTARYRNRREVDRDDVFVLKDLDEIEIVKRGKDYNVVEAHVKKYW</sequence>
<organism evidence="1 2">
    <name type="scientific">Vanessa tameamea</name>
    <name type="common">Kamehameha butterfly</name>
    <dbReference type="NCBI Taxonomy" id="334116"/>
    <lineage>
        <taxon>Eukaryota</taxon>
        <taxon>Metazoa</taxon>
        <taxon>Ecdysozoa</taxon>
        <taxon>Arthropoda</taxon>
        <taxon>Hexapoda</taxon>
        <taxon>Insecta</taxon>
        <taxon>Pterygota</taxon>
        <taxon>Neoptera</taxon>
        <taxon>Endopterygota</taxon>
        <taxon>Lepidoptera</taxon>
        <taxon>Glossata</taxon>
        <taxon>Ditrysia</taxon>
        <taxon>Papilionoidea</taxon>
        <taxon>Nymphalidae</taxon>
        <taxon>Nymphalinae</taxon>
        <taxon>Vanessa</taxon>
    </lineage>
</organism>
<dbReference type="GeneID" id="113398088"/>
<dbReference type="RefSeq" id="XP_064074792.1">
    <property type="nucleotide sequence ID" value="XM_064218722.1"/>
</dbReference>
<reference evidence="2" key="1">
    <citation type="submission" date="2025-08" db="UniProtKB">
        <authorList>
            <consortium name="RefSeq"/>
        </authorList>
    </citation>
    <scope>IDENTIFICATION</scope>
    <source>
        <tissue evidence="2">Whole body</tissue>
    </source>
</reference>
<dbReference type="Proteomes" id="UP001652626">
    <property type="component" value="Chromosome 24"/>
</dbReference>
<proteinExistence type="predicted"/>
<evidence type="ECO:0000313" key="2">
    <source>
        <dbReference type="RefSeq" id="XP_064074792.1"/>
    </source>
</evidence>
<keyword evidence="1" id="KW-1185">Reference proteome</keyword>
<evidence type="ECO:0000313" key="1">
    <source>
        <dbReference type="Proteomes" id="UP001652626"/>
    </source>
</evidence>